<gene>
    <name evidence="1" type="ORF">FFLO_04641</name>
</gene>
<name>A0A8K0JNX9_9TREE</name>
<dbReference type="OrthoDB" id="8117402at2759"/>
<comment type="caution">
    <text evidence="1">The sequence shown here is derived from an EMBL/GenBank/DDBJ whole genome shotgun (WGS) entry which is preliminary data.</text>
</comment>
<protein>
    <submittedName>
        <fullName evidence="1">Uncharacterized protein</fullName>
    </submittedName>
</protein>
<evidence type="ECO:0000313" key="2">
    <source>
        <dbReference type="Proteomes" id="UP000812966"/>
    </source>
</evidence>
<dbReference type="AlphaFoldDB" id="A0A8K0JNX9"/>
<evidence type="ECO:0000313" key="1">
    <source>
        <dbReference type="EMBL" id="KAG7531030.1"/>
    </source>
</evidence>
<organism evidence="1 2">
    <name type="scientific">Filobasidium floriforme</name>
    <dbReference type="NCBI Taxonomy" id="5210"/>
    <lineage>
        <taxon>Eukaryota</taxon>
        <taxon>Fungi</taxon>
        <taxon>Dikarya</taxon>
        <taxon>Basidiomycota</taxon>
        <taxon>Agaricomycotina</taxon>
        <taxon>Tremellomycetes</taxon>
        <taxon>Filobasidiales</taxon>
        <taxon>Filobasidiaceae</taxon>
        <taxon>Filobasidium</taxon>
    </lineage>
</organism>
<proteinExistence type="predicted"/>
<dbReference type="Proteomes" id="UP000812966">
    <property type="component" value="Unassembled WGS sequence"/>
</dbReference>
<reference evidence="1" key="1">
    <citation type="submission" date="2020-04" db="EMBL/GenBank/DDBJ databases">
        <title>Analysis of mating type loci in Filobasidium floriforme.</title>
        <authorList>
            <person name="Nowrousian M."/>
        </authorList>
    </citation>
    <scope>NUCLEOTIDE SEQUENCE</scope>
    <source>
        <strain evidence="1">CBS 6242</strain>
    </source>
</reference>
<dbReference type="EMBL" id="JABELV010000101">
    <property type="protein sequence ID" value="KAG7531030.1"/>
    <property type="molecule type" value="Genomic_DNA"/>
</dbReference>
<accession>A0A8K0JNX9</accession>
<keyword evidence="2" id="KW-1185">Reference proteome</keyword>
<sequence length="287" mass="32702">MDGVWYQILSLPRLLSHLEIKHDMPCPDTVWAIETAADWAHYRLLASHRNEASLETMQYSESVRHMFAIPDLDRKHFPHLGLQGVMNVINFISSSLREVSGWSTMTGSVSMERPEMLRKPLAALRHVFDGLLPSQPGADDRILVEATWRMAMLEMLSWSPSHMRGIIESSLEGAVATAAYLASTQDLIIHPEIKQNLIPHIEWFLLYLDDTTDVIQESPLVALYAWRAFLIAWQLLQQETSGSFGCMSVIGIQAGNSHAARLWVEEVFNRRRKWLIGQAVLRNIYVL</sequence>